<dbReference type="Proteomes" id="UP000440578">
    <property type="component" value="Unassembled WGS sequence"/>
</dbReference>
<feature type="region of interest" description="Disordered" evidence="1">
    <location>
        <begin position="1"/>
        <end position="157"/>
    </location>
</feature>
<name>A0A6A4VLB9_AMPAM</name>
<dbReference type="OrthoDB" id="6383007at2759"/>
<comment type="caution">
    <text evidence="2">The sequence shown here is derived from an EMBL/GenBank/DDBJ whole genome shotgun (WGS) entry which is preliminary data.</text>
</comment>
<reference evidence="2 3" key="1">
    <citation type="submission" date="2019-07" db="EMBL/GenBank/DDBJ databases">
        <title>Draft genome assembly of a fouling barnacle, Amphibalanus amphitrite (Darwin, 1854): The first reference genome for Thecostraca.</title>
        <authorList>
            <person name="Kim W."/>
        </authorList>
    </citation>
    <scope>NUCLEOTIDE SEQUENCE [LARGE SCALE GENOMIC DNA]</scope>
    <source>
        <strain evidence="2">SNU_AA5</strain>
        <tissue evidence="2">Soma without cirri and trophi</tissue>
    </source>
</reference>
<protein>
    <submittedName>
        <fullName evidence="2">Uncharacterized protein</fullName>
    </submittedName>
</protein>
<gene>
    <name evidence="2" type="ORF">FJT64_007125</name>
</gene>
<keyword evidence="3" id="KW-1185">Reference proteome</keyword>
<feature type="compositionally biased region" description="Polar residues" evidence="1">
    <location>
        <begin position="126"/>
        <end position="139"/>
    </location>
</feature>
<sequence length="190" mass="20457">MIESLVGTGVTRLRVMPGTDDGEERRSPSPGHSEGGDGVAPQREKYRPRSRTGFARSHSVTTYVFDEDEYTKIQTPRQDMIFKKSAFTRRRPAADGSLSEEAETMSVGAGSEPAPPSERAACPPAEQTSSGTPELSEVSSEGKAASECGEGSEPRDPLAALASQIQYAFIDPQGNVYFNGSYFLVFKIGI</sequence>
<evidence type="ECO:0000313" key="2">
    <source>
        <dbReference type="EMBL" id="KAF0295326.1"/>
    </source>
</evidence>
<organism evidence="2 3">
    <name type="scientific">Amphibalanus amphitrite</name>
    <name type="common">Striped barnacle</name>
    <name type="synonym">Balanus amphitrite</name>
    <dbReference type="NCBI Taxonomy" id="1232801"/>
    <lineage>
        <taxon>Eukaryota</taxon>
        <taxon>Metazoa</taxon>
        <taxon>Ecdysozoa</taxon>
        <taxon>Arthropoda</taxon>
        <taxon>Crustacea</taxon>
        <taxon>Multicrustacea</taxon>
        <taxon>Cirripedia</taxon>
        <taxon>Thoracica</taxon>
        <taxon>Thoracicalcarea</taxon>
        <taxon>Balanomorpha</taxon>
        <taxon>Balanoidea</taxon>
        <taxon>Balanidae</taxon>
        <taxon>Amphibalaninae</taxon>
        <taxon>Amphibalanus</taxon>
    </lineage>
</organism>
<accession>A0A6A4VLB9</accession>
<evidence type="ECO:0000313" key="3">
    <source>
        <dbReference type="Proteomes" id="UP000440578"/>
    </source>
</evidence>
<dbReference type="AlphaFoldDB" id="A0A6A4VLB9"/>
<evidence type="ECO:0000256" key="1">
    <source>
        <dbReference type="SAM" id="MobiDB-lite"/>
    </source>
</evidence>
<dbReference type="EMBL" id="VIIS01001626">
    <property type="protein sequence ID" value="KAF0295326.1"/>
    <property type="molecule type" value="Genomic_DNA"/>
</dbReference>
<proteinExistence type="predicted"/>